<dbReference type="Pfam" id="PF13439">
    <property type="entry name" value="Glyco_transf_4"/>
    <property type="match status" value="1"/>
</dbReference>
<reference evidence="5 6" key="1">
    <citation type="submission" date="2019-01" db="EMBL/GenBank/DDBJ databases">
        <title>Nocardioides guangzhouensis sp. nov., an actinobacterium isolated from soil.</title>
        <authorList>
            <person name="Fu Y."/>
            <person name="Cai Y."/>
            <person name="Lin Z."/>
            <person name="Chen P."/>
        </authorList>
    </citation>
    <scope>NUCLEOTIDE SEQUENCE [LARGE SCALE GENOMIC DNA]</scope>
    <source>
        <strain evidence="5 6">NBRC 105384</strain>
    </source>
</reference>
<dbReference type="GO" id="GO:0009103">
    <property type="term" value="P:lipopolysaccharide biosynthetic process"/>
    <property type="evidence" value="ECO:0007669"/>
    <property type="project" value="TreeGrafter"/>
</dbReference>
<feature type="domain" description="Glycosyltransferase subfamily 4-like N-terminal" evidence="4">
    <location>
        <begin position="40"/>
        <end position="203"/>
    </location>
</feature>
<keyword evidence="6" id="KW-1185">Reference proteome</keyword>
<feature type="domain" description="Glycosyl transferase family 1" evidence="3">
    <location>
        <begin position="212"/>
        <end position="358"/>
    </location>
</feature>
<evidence type="ECO:0000256" key="2">
    <source>
        <dbReference type="ARBA" id="ARBA00022679"/>
    </source>
</evidence>
<name>A0A4Q5IUY1_9ACTN</name>
<evidence type="ECO:0000256" key="1">
    <source>
        <dbReference type="ARBA" id="ARBA00022676"/>
    </source>
</evidence>
<dbReference type="PANTHER" id="PTHR46401">
    <property type="entry name" value="GLYCOSYLTRANSFERASE WBBK-RELATED"/>
    <property type="match status" value="1"/>
</dbReference>
<dbReference type="AlphaFoldDB" id="A0A4Q5IUY1"/>
<dbReference type="CDD" id="cd03809">
    <property type="entry name" value="GT4_MtfB-like"/>
    <property type="match status" value="1"/>
</dbReference>
<dbReference type="InterPro" id="IPR001296">
    <property type="entry name" value="Glyco_trans_1"/>
</dbReference>
<dbReference type="GO" id="GO:0016757">
    <property type="term" value="F:glycosyltransferase activity"/>
    <property type="evidence" value="ECO:0007669"/>
    <property type="project" value="UniProtKB-KW"/>
</dbReference>
<accession>A0A4Q5IUY1</accession>
<keyword evidence="1" id="KW-0328">Glycosyltransferase</keyword>
<evidence type="ECO:0000259" key="4">
    <source>
        <dbReference type="Pfam" id="PF13439"/>
    </source>
</evidence>
<dbReference type="InterPro" id="IPR028098">
    <property type="entry name" value="Glyco_trans_4-like_N"/>
</dbReference>
<keyword evidence="2 5" id="KW-0808">Transferase</keyword>
<evidence type="ECO:0000259" key="3">
    <source>
        <dbReference type="Pfam" id="PF00534"/>
    </source>
</evidence>
<dbReference type="Proteomes" id="UP000291189">
    <property type="component" value="Unassembled WGS sequence"/>
</dbReference>
<dbReference type="Gene3D" id="3.40.50.2000">
    <property type="entry name" value="Glycogen Phosphorylase B"/>
    <property type="match status" value="2"/>
</dbReference>
<protein>
    <submittedName>
        <fullName evidence="5">Glycosyltransferase family 1 protein</fullName>
    </submittedName>
</protein>
<gene>
    <name evidence="5" type="ORF">ETU37_21460</name>
</gene>
<sequence length="379" mass="41543">MKASGEIDTRGEMSEVPMPNHATRVLRVSLPMMNLVPGGMGGSETYAVELAKALAAMEDVAITVGLPATAAQPDLPFRSVLAGSVRGGSSASRRLGSQLTAEVSSPMRQLIRDSDVVHYPLTVPSPRPPRGKPAVVTLLDTQHHDFPDHFSSAELWYRKFRYDRPSQRADAVVTISEFCKERINSHLGIPLDRIHVAHLGVDARAFEPNTGRRQDFVLYPARGWPHKNHARLIEAMRLVREHHPETRLVLTGGALDTLGLVPDWVEVRGLVSRTELLNLYREAACLAFPSLYEGFGLPPLEAMASGCPVAASCAGSLPEICGDAAVMFDPFDITSMASSIMSAMQTRTLTPRGIERARTYTWDRCARKHVEVYRAVASN</sequence>
<evidence type="ECO:0000313" key="5">
    <source>
        <dbReference type="EMBL" id="RYU09603.1"/>
    </source>
</evidence>
<proteinExistence type="predicted"/>
<dbReference type="Pfam" id="PF00534">
    <property type="entry name" value="Glycos_transf_1"/>
    <property type="match status" value="1"/>
</dbReference>
<evidence type="ECO:0000313" key="6">
    <source>
        <dbReference type="Proteomes" id="UP000291189"/>
    </source>
</evidence>
<dbReference type="EMBL" id="SDPU01000035">
    <property type="protein sequence ID" value="RYU09603.1"/>
    <property type="molecule type" value="Genomic_DNA"/>
</dbReference>
<dbReference type="SUPFAM" id="SSF53756">
    <property type="entry name" value="UDP-Glycosyltransferase/glycogen phosphorylase"/>
    <property type="match status" value="1"/>
</dbReference>
<dbReference type="OrthoDB" id="9801609at2"/>
<comment type="caution">
    <text evidence="5">The sequence shown here is derived from an EMBL/GenBank/DDBJ whole genome shotgun (WGS) entry which is preliminary data.</text>
</comment>
<dbReference type="RefSeq" id="WP_129989368.1">
    <property type="nucleotide sequence ID" value="NZ_SDPU01000035.1"/>
</dbReference>
<organism evidence="5 6">
    <name type="scientific">Nocardioides iriomotensis</name>
    <dbReference type="NCBI Taxonomy" id="715784"/>
    <lineage>
        <taxon>Bacteria</taxon>
        <taxon>Bacillati</taxon>
        <taxon>Actinomycetota</taxon>
        <taxon>Actinomycetes</taxon>
        <taxon>Propionibacteriales</taxon>
        <taxon>Nocardioidaceae</taxon>
        <taxon>Nocardioides</taxon>
    </lineage>
</organism>
<dbReference type="PANTHER" id="PTHR46401:SF2">
    <property type="entry name" value="GLYCOSYLTRANSFERASE WBBK-RELATED"/>
    <property type="match status" value="1"/>
</dbReference>